<comment type="catalytic activity">
    <reaction evidence="1 16">
        <text>GTP = 3',5'-cyclic GMP + diphosphate</text>
        <dbReference type="Rhea" id="RHEA:13665"/>
        <dbReference type="ChEBI" id="CHEBI:33019"/>
        <dbReference type="ChEBI" id="CHEBI:37565"/>
        <dbReference type="ChEBI" id="CHEBI:57746"/>
        <dbReference type="EC" id="4.6.1.2"/>
    </reaction>
</comment>
<evidence type="ECO:0000256" key="14">
    <source>
        <dbReference type="ARBA" id="ARBA00023293"/>
    </source>
</evidence>
<dbReference type="GO" id="GO:0007168">
    <property type="term" value="P:receptor guanylyl cyclase signaling pathway"/>
    <property type="evidence" value="ECO:0007669"/>
    <property type="project" value="TreeGrafter"/>
</dbReference>
<keyword evidence="7" id="KW-0732">Signal</keyword>
<keyword evidence="10" id="KW-0472">Membrane</keyword>
<dbReference type="SMART" id="SM00044">
    <property type="entry name" value="CYCc"/>
    <property type="match status" value="1"/>
</dbReference>
<organism evidence="20">
    <name type="scientific">Heligmosomoides polygyrus</name>
    <name type="common">Parasitic roundworm</name>
    <dbReference type="NCBI Taxonomy" id="6339"/>
    <lineage>
        <taxon>Eukaryota</taxon>
        <taxon>Metazoa</taxon>
        <taxon>Ecdysozoa</taxon>
        <taxon>Nematoda</taxon>
        <taxon>Chromadorea</taxon>
        <taxon>Rhabditida</taxon>
        <taxon>Rhabditina</taxon>
        <taxon>Rhabditomorpha</taxon>
        <taxon>Strongyloidea</taxon>
        <taxon>Heligmosomidae</taxon>
        <taxon>Heligmosomoides</taxon>
    </lineage>
</organism>
<keyword evidence="8" id="KW-0547">Nucleotide-binding</keyword>
<dbReference type="PROSITE" id="PS50011">
    <property type="entry name" value="PROTEIN_KINASE_DOM"/>
    <property type="match status" value="1"/>
</dbReference>
<evidence type="ECO:0000259" key="19">
    <source>
        <dbReference type="PROSITE" id="PS50125"/>
    </source>
</evidence>
<protein>
    <recommendedName>
        <fullName evidence="4 16">Guanylate cyclase</fullName>
        <ecNumber evidence="4 16">4.6.1.2</ecNumber>
    </recommendedName>
</protein>
<dbReference type="GO" id="GO:0001653">
    <property type="term" value="F:peptide receptor activity"/>
    <property type="evidence" value="ECO:0007669"/>
    <property type="project" value="TreeGrafter"/>
</dbReference>
<dbReference type="InterPro" id="IPR050401">
    <property type="entry name" value="Cyclic_nucleotide_synthase"/>
</dbReference>
<dbReference type="SUPFAM" id="SSF55073">
    <property type="entry name" value="Nucleotide cyclase"/>
    <property type="match status" value="1"/>
</dbReference>
<feature type="domain" description="Guanylate cyclase" evidence="19">
    <location>
        <begin position="196"/>
        <end position="326"/>
    </location>
</feature>
<evidence type="ECO:0000256" key="2">
    <source>
        <dbReference type="ARBA" id="ARBA00004236"/>
    </source>
</evidence>
<gene>
    <name evidence="20" type="ORF">HPBE_LOCUS8103</name>
</gene>
<dbReference type="InterPro" id="IPR011009">
    <property type="entry name" value="Kinase-like_dom_sf"/>
</dbReference>
<feature type="domain" description="Protein kinase" evidence="18">
    <location>
        <begin position="1"/>
        <end position="124"/>
    </location>
</feature>
<dbReference type="Pfam" id="PF00211">
    <property type="entry name" value="Guanylate_cyc"/>
    <property type="match status" value="2"/>
</dbReference>
<keyword evidence="11" id="KW-0675">Receptor</keyword>
<sequence>MPLLNFLVVVSRSCSEMLWTAPEIVRGQADPMGTQEGDVYSFAIIASELVTKKTAWDIDNRKETAEDIVQQIRVPSMEPLRPTVEIDQHVEVPQALVHLIRECWSEEPRHRHPMKKVKQLLSSLQKGKKRNLMDHVMNTLENYASSLETEVEQRMVELTEEKKKSDILLYRMLPKQVAERLKKGQTIEPESYDNVTVFFSDVVGFTTIASKGSPMQVVTLLNELYTLFDNAIAKHDVYKIETIGDGYMCVSGLPIRNGLEHIREICNLSLELIDGLRAFRVSYLPMEKVNIRVGVHCGPVVAGVVGLTMPRYCLFGDTVNTASRMESNGRRKCSCARRLGSPTEVEQRPTLQPTGRNPVSPSRYRHAFSAASVHLSMDAHELLMRTQSGYHTESRGEVLIKGKGVMETYWLTGQQGGINIQSATTNKVMDAI</sequence>
<evidence type="ECO:0000256" key="7">
    <source>
        <dbReference type="ARBA" id="ARBA00022729"/>
    </source>
</evidence>
<keyword evidence="9" id="KW-1133">Transmembrane helix</keyword>
<dbReference type="GO" id="GO:0004672">
    <property type="term" value="F:protein kinase activity"/>
    <property type="evidence" value="ECO:0007669"/>
    <property type="project" value="InterPro"/>
</dbReference>
<dbReference type="AlphaFoldDB" id="A0A3P8BS70"/>
<evidence type="ECO:0000256" key="5">
    <source>
        <dbReference type="ARBA" id="ARBA00022475"/>
    </source>
</evidence>
<dbReference type="Gene3D" id="1.10.510.10">
    <property type="entry name" value="Transferase(Phosphotransferase) domain 1"/>
    <property type="match status" value="1"/>
</dbReference>
<evidence type="ECO:0000256" key="4">
    <source>
        <dbReference type="ARBA" id="ARBA00012202"/>
    </source>
</evidence>
<reference evidence="20" key="1">
    <citation type="submission" date="2018-11" db="EMBL/GenBank/DDBJ databases">
        <authorList>
            <consortium name="Pathogen Informatics"/>
        </authorList>
    </citation>
    <scope>NUCLEOTIDE SEQUENCE [LARGE SCALE GENOMIC DNA]</scope>
</reference>
<dbReference type="PROSITE" id="PS50125">
    <property type="entry name" value="GUANYLATE_CYCLASE_2"/>
    <property type="match status" value="1"/>
</dbReference>
<evidence type="ECO:0000259" key="18">
    <source>
        <dbReference type="PROSITE" id="PS50011"/>
    </source>
</evidence>
<evidence type="ECO:0000256" key="1">
    <source>
        <dbReference type="ARBA" id="ARBA00001436"/>
    </source>
</evidence>
<dbReference type="InterPro" id="IPR011645">
    <property type="entry name" value="HNOB_dom_associated"/>
</dbReference>
<feature type="region of interest" description="Disordered" evidence="17">
    <location>
        <begin position="342"/>
        <end position="362"/>
    </location>
</feature>
<keyword evidence="14 16" id="KW-0141">cGMP biosynthesis</keyword>
<dbReference type="Pfam" id="PF00069">
    <property type="entry name" value="Pkinase"/>
    <property type="match status" value="1"/>
</dbReference>
<name>A0A3P8BS70_HELPZ</name>
<accession>A0A3P8BS70</accession>
<evidence type="ECO:0000256" key="12">
    <source>
        <dbReference type="ARBA" id="ARBA00023180"/>
    </source>
</evidence>
<comment type="subcellular location">
    <subcellularLocation>
        <location evidence="2">Cell membrane</location>
    </subcellularLocation>
    <subcellularLocation>
        <location evidence="3">Membrane</location>
        <topology evidence="3">Single-pass type I membrane protein</topology>
    </subcellularLocation>
</comment>
<comment type="similarity">
    <text evidence="15">Belongs to the adenylyl cyclase class-4/guanylyl cyclase family.</text>
</comment>
<dbReference type="Pfam" id="PF07701">
    <property type="entry name" value="HNOBA"/>
    <property type="match status" value="1"/>
</dbReference>
<keyword evidence="6" id="KW-0812">Transmembrane</keyword>
<feature type="compositionally biased region" description="Polar residues" evidence="17">
    <location>
        <begin position="349"/>
        <end position="360"/>
    </location>
</feature>
<dbReference type="InterPro" id="IPR018297">
    <property type="entry name" value="A/G_cyclase_CS"/>
</dbReference>
<evidence type="ECO:0000256" key="13">
    <source>
        <dbReference type="ARBA" id="ARBA00023239"/>
    </source>
</evidence>
<dbReference type="PANTHER" id="PTHR11920:SF495">
    <property type="entry name" value="RECEPTOR-TYPE GUANYLATE CYCLASE GCY-7"/>
    <property type="match status" value="1"/>
</dbReference>
<keyword evidence="13 15" id="KW-0456">Lyase</keyword>
<dbReference type="GO" id="GO:0004383">
    <property type="term" value="F:guanylate cyclase activity"/>
    <property type="evidence" value="ECO:0007669"/>
    <property type="project" value="UniProtKB-EC"/>
</dbReference>
<dbReference type="CDD" id="cd07302">
    <property type="entry name" value="CHD"/>
    <property type="match status" value="1"/>
</dbReference>
<dbReference type="GO" id="GO:0005886">
    <property type="term" value="C:plasma membrane"/>
    <property type="evidence" value="ECO:0007669"/>
    <property type="project" value="UniProtKB-SubCell"/>
</dbReference>
<dbReference type="InterPro" id="IPR000719">
    <property type="entry name" value="Prot_kinase_dom"/>
</dbReference>
<keyword evidence="12" id="KW-0325">Glycoprotein</keyword>
<dbReference type="SUPFAM" id="SSF56112">
    <property type="entry name" value="Protein kinase-like (PK-like)"/>
    <property type="match status" value="1"/>
</dbReference>
<evidence type="ECO:0000256" key="6">
    <source>
        <dbReference type="ARBA" id="ARBA00022692"/>
    </source>
</evidence>
<dbReference type="Gene3D" id="6.10.250.780">
    <property type="match status" value="1"/>
</dbReference>
<proteinExistence type="inferred from homology"/>
<keyword evidence="5" id="KW-1003">Cell membrane</keyword>
<dbReference type="PANTHER" id="PTHR11920">
    <property type="entry name" value="GUANYLYL CYCLASE"/>
    <property type="match status" value="1"/>
</dbReference>
<evidence type="ECO:0000256" key="15">
    <source>
        <dbReference type="RuleBase" id="RU000405"/>
    </source>
</evidence>
<evidence type="ECO:0000256" key="9">
    <source>
        <dbReference type="ARBA" id="ARBA00022989"/>
    </source>
</evidence>
<dbReference type="GO" id="GO:0004016">
    <property type="term" value="F:adenylate cyclase activity"/>
    <property type="evidence" value="ECO:0007669"/>
    <property type="project" value="TreeGrafter"/>
</dbReference>
<evidence type="ECO:0000256" key="17">
    <source>
        <dbReference type="SAM" id="MobiDB-lite"/>
    </source>
</evidence>
<dbReference type="InterPro" id="IPR029787">
    <property type="entry name" value="Nucleotide_cyclase"/>
</dbReference>
<dbReference type="InterPro" id="IPR001054">
    <property type="entry name" value="A/G_cyclase"/>
</dbReference>
<evidence type="ECO:0000256" key="11">
    <source>
        <dbReference type="ARBA" id="ARBA00023170"/>
    </source>
</evidence>
<dbReference type="GO" id="GO:0005524">
    <property type="term" value="F:ATP binding"/>
    <property type="evidence" value="ECO:0007669"/>
    <property type="project" value="InterPro"/>
</dbReference>
<evidence type="ECO:0000313" key="20">
    <source>
        <dbReference type="EMBL" id="VDO74942.1"/>
    </source>
</evidence>
<dbReference type="EMBL" id="UZAH01026059">
    <property type="protein sequence ID" value="VDO74942.1"/>
    <property type="molecule type" value="Genomic_DNA"/>
</dbReference>
<dbReference type="EC" id="4.6.1.2" evidence="4 16"/>
<dbReference type="FunFam" id="3.30.70.1230:FF:000030">
    <property type="entry name" value="Si:ch211-215j19.12"/>
    <property type="match status" value="1"/>
</dbReference>
<evidence type="ECO:0000256" key="10">
    <source>
        <dbReference type="ARBA" id="ARBA00023136"/>
    </source>
</evidence>
<dbReference type="GO" id="GO:0035556">
    <property type="term" value="P:intracellular signal transduction"/>
    <property type="evidence" value="ECO:0007669"/>
    <property type="project" value="InterPro"/>
</dbReference>
<dbReference type="OrthoDB" id="60033at2759"/>
<evidence type="ECO:0000256" key="16">
    <source>
        <dbReference type="RuleBase" id="RU003431"/>
    </source>
</evidence>
<dbReference type="PROSITE" id="PS00452">
    <property type="entry name" value="GUANYLATE_CYCLASE_1"/>
    <property type="match status" value="1"/>
</dbReference>
<evidence type="ECO:0000256" key="8">
    <source>
        <dbReference type="ARBA" id="ARBA00022741"/>
    </source>
</evidence>
<dbReference type="Gene3D" id="3.30.70.1230">
    <property type="entry name" value="Nucleotide cyclase"/>
    <property type="match status" value="1"/>
</dbReference>
<evidence type="ECO:0000256" key="3">
    <source>
        <dbReference type="ARBA" id="ARBA00004479"/>
    </source>
</evidence>